<dbReference type="STRING" id="70415.A0A5S6PZD5"/>
<dbReference type="SUPFAM" id="SSF55797">
    <property type="entry name" value="PR-1-like"/>
    <property type="match status" value="1"/>
</dbReference>
<evidence type="ECO:0000313" key="6">
    <source>
        <dbReference type="WBParaSite" id="TMUE_0000000092.1"/>
    </source>
</evidence>
<feature type="domain" description="SCP" evidence="3">
    <location>
        <begin position="97"/>
        <end position="232"/>
    </location>
</feature>
<feature type="region of interest" description="Disordered" evidence="1">
    <location>
        <begin position="458"/>
        <end position="521"/>
    </location>
</feature>
<dbReference type="Pfam" id="PF18885">
    <property type="entry name" value="DUF5648"/>
    <property type="match status" value="1"/>
</dbReference>
<dbReference type="Gene3D" id="3.40.33.10">
    <property type="entry name" value="CAP"/>
    <property type="match status" value="1"/>
</dbReference>
<dbReference type="Proteomes" id="UP000046395">
    <property type="component" value="Unassembled WGS sequence"/>
</dbReference>
<dbReference type="InterPro" id="IPR043708">
    <property type="entry name" value="DUF5648"/>
</dbReference>
<feature type="compositionally biased region" description="Low complexity" evidence="1">
    <location>
        <begin position="491"/>
        <end position="512"/>
    </location>
</feature>
<dbReference type="WBParaSite" id="TMUE_2000010044.1">
    <property type="protein sequence ID" value="TMUE_2000010044.1"/>
    <property type="gene ID" value="WBGene00286860"/>
</dbReference>
<reference evidence="5" key="1">
    <citation type="submission" date="2013-11" db="EMBL/GenBank/DDBJ databases">
        <authorList>
            <person name="Aslett M."/>
        </authorList>
    </citation>
    <scope>NUCLEOTIDE SEQUENCE [LARGE SCALE GENOMIC DNA]</scope>
    <source>
        <strain evidence="5">Edinburgh</strain>
    </source>
</reference>
<reference evidence="5" key="2">
    <citation type="submission" date="2014-03" db="EMBL/GenBank/DDBJ databases">
        <title>The whipworm genome and dual-species transcriptomics of an intimate host-pathogen interaction.</title>
        <authorList>
            <person name="Foth B.J."/>
            <person name="Tsai I.J."/>
            <person name="Reid A.J."/>
            <person name="Bancroft A.J."/>
            <person name="Nichol S."/>
            <person name="Tracey A."/>
            <person name="Holroyd N."/>
            <person name="Cotton J.A."/>
            <person name="Stanley E.J."/>
            <person name="Zarowiecki M."/>
            <person name="Liu J.Z."/>
            <person name="Huckvale T."/>
            <person name="Cooper P.J."/>
            <person name="Grencis R.K."/>
            <person name="Berriman M."/>
        </authorList>
    </citation>
    <scope>NUCLEOTIDE SEQUENCE [LARGE SCALE GENOMIC DNA]</scope>
    <source>
        <strain evidence="5">Edinburgh</strain>
    </source>
</reference>
<protein>
    <submittedName>
        <fullName evidence="6 7">SCP domain-containing protein</fullName>
    </submittedName>
</protein>
<keyword evidence="2" id="KW-0472">Membrane</keyword>
<dbReference type="WBParaSite" id="TMUE_0000000092.1">
    <property type="protein sequence ID" value="TMUE_0000000092.1"/>
    <property type="gene ID" value="WBGene00296040"/>
</dbReference>
<keyword evidence="2" id="KW-1133">Transmembrane helix</keyword>
<dbReference type="Pfam" id="PF00188">
    <property type="entry name" value="CAP"/>
    <property type="match status" value="1"/>
</dbReference>
<evidence type="ECO:0000259" key="4">
    <source>
        <dbReference type="Pfam" id="PF18885"/>
    </source>
</evidence>
<dbReference type="InterPro" id="IPR035940">
    <property type="entry name" value="CAP_sf"/>
</dbReference>
<feature type="compositionally biased region" description="Low complexity" evidence="1">
    <location>
        <begin position="458"/>
        <end position="481"/>
    </location>
</feature>
<evidence type="ECO:0000256" key="2">
    <source>
        <dbReference type="SAM" id="Phobius"/>
    </source>
</evidence>
<dbReference type="AlphaFoldDB" id="A0A5S6PZD5"/>
<organism evidence="5 6">
    <name type="scientific">Trichuris muris</name>
    <name type="common">Mouse whipworm</name>
    <dbReference type="NCBI Taxonomy" id="70415"/>
    <lineage>
        <taxon>Eukaryota</taxon>
        <taxon>Metazoa</taxon>
        <taxon>Ecdysozoa</taxon>
        <taxon>Nematoda</taxon>
        <taxon>Enoplea</taxon>
        <taxon>Dorylaimia</taxon>
        <taxon>Trichinellida</taxon>
        <taxon>Trichuridae</taxon>
        <taxon>Trichuris</taxon>
    </lineage>
</organism>
<evidence type="ECO:0000313" key="5">
    <source>
        <dbReference type="Proteomes" id="UP000046395"/>
    </source>
</evidence>
<dbReference type="InterPro" id="IPR014044">
    <property type="entry name" value="CAP_dom"/>
</dbReference>
<proteinExistence type="predicted"/>
<keyword evidence="5" id="KW-1185">Reference proteome</keyword>
<evidence type="ECO:0000259" key="3">
    <source>
        <dbReference type="Pfam" id="PF00188"/>
    </source>
</evidence>
<name>A0A5S6PZD5_TRIMR</name>
<reference evidence="6 7" key="3">
    <citation type="submission" date="2019-12" db="UniProtKB">
        <authorList>
            <consortium name="WormBaseParasite"/>
        </authorList>
    </citation>
    <scope>IDENTIFICATION</scope>
</reference>
<evidence type="ECO:0000256" key="1">
    <source>
        <dbReference type="SAM" id="MobiDB-lite"/>
    </source>
</evidence>
<feature type="transmembrane region" description="Helical" evidence="2">
    <location>
        <begin position="59"/>
        <end position="77"/>
    </location>
</feature>
<sequence length="521" mass="57543">MYLKKSVDWSSTKVTGMRFCKYDKDKEPLTLEHRKKAENLAWKGARDVYVRMGTHDYRVIAALLVVTAILPLCSYMVEAQGKLVALPVGYKYALMIRINKLRASMNATRMDCIRVWNYDMAAYAEKLAEKCTSVPPQKPKYPVAISAAIDESPSNAFEEIAVEIHRWYNTTSRLCDSGGHTVYSTEQCQNYRQLFRYEADDIGCALSKCETITPHNPPDGQIVSGPFLWVCAFSSSADPKLPPFIMGTADYKPCDMCPSKKRICEASTDRLCCDASLYDFVVPSQPPNSANGNTVTLPPANARMDVYVYTDNILGAKIIAFQGASNTLPQDILSYPSRYTRSKAIGSVIKQGATVPACANLKAIRHLHSPVMQHSIYTANERQISAMLMRGYEDKGAVGQTVSELQTCQANRVVYRCYNSFAEQIKVTNTTDESVIRSQLPPTYQFGGIDFLAWEPVENVTTPPEPGNQGPDNQGPDNQGPGNEGPGNEGPGNEEPGNQGPGNQEPQNPNDDNSFKPPVLE</sequence>
<feature type="domain" description="DUF5648" evidence="4">
    <location>
        <begin position="366"/>
        <end position="449"/>
    </location>
</feature>
<keyword evidence="2" id="KW-0812">Transmembrane</keyword>
<accession>A0A5S6PZD5</accession>
<evidence type="ECO:0000313" key="7">
    <source>
        <dbReference type="WBParaSite" id="TMUE_2000010044.1"/>
    </source>
</evidence>